<dbReference type="EMBL" id="KL584722">
    <property type="protein sequence ID" value="KEQ69291.1"/>
    <property type="molecule type" value="Genomic_DNA"/>
</dbReference>
<reference evidence="2 3" key="1">
    <citation type="journal article" date="2014" name="BMC Genomics">
        <title>Genome sequencing of four Aureobasidium pullulans varieties: biotechnological potential, stress tolerance, and description of new species.</title>
        <authorList>
            <person name="Gostin Ar C."/>
            <person name="Ohm R.A."/>
            <person name="Kogej T."/>
            <person name="Sonjak S."/>
            <person name="Turk M."/>
            <person name="Zajc J."/>
            <person name="Zalar P."/>
            <person name="Grube M."/>
            <person name="Sun H."/>
            <person name="Han J."/>
            <person name="Sharma A."/>
            <person name="Chiniquy J."/>
            <person name="Ngan C.Y."/>
            <person name="Lipzen A."/>
            <person name="Barry K."/>
            <person name="Grigoriev I.V."/>
            <person name="Gunde-Cimerman N."/>
        </authorList>
    </citation>
    <scope>NUCLEOTIDE SEQUENCE [LARGE SCALE GENOMIC DNA]</scope>
    <source>
        <strain evidence="2 3">CBS 147.97</strain>
    </source>
</reference>
<evidence type="ECO:0000313" key="3">
    <source>
        <dbReference type="Proteomes" id="UP000027730"/>
    </source>
</evidence>
<dbReference type="GO" id="GO:0005829">
    <property type="term" value="C:cytosol"/>
    <property type="evidence" value="ECO:0007669"/>
    <property type="project" value="GOC"/>
</dbReference>
<dbReference type="GO" id="GO:0042147">
    <property type="term" value="P:retrograde transport, endosome to Golgi"/>
    <property type="evidence" value="ECO:0007669"/>
    <property type="project" value="TreeGrafter"/>
</dbReference>
<dbReference type="Gene3D" id="3.30.9.10">
    <property type="entry name" value="D-Amino Acid Oxidase, subunit A, domain 2"/>
    <property type="match status" value="1"/>
</dbReference>
<dbReference type="PANTHER" id="PTHR13847:SF185">
    <property type="entry name" value="FAD DEPENDENT OXIDOREDUCTASE SUPERFAMILY (AFU_ORTHOLOGUE AFUA_3G02360)"/>
    <property type="match status" value="1"/>
</dbReference>
<dbReference type="OrthoDB" id="498204at2759"/>
<dbReference type="AlphaFoldDB" id="A0A074X3U7"/>
<dbReference type="GO" id="GO:0005770">
    <property type="term" value="C:late endosome"/>
    <property type="evidence" value="ECO:0007669"/>
    <property type="project" value="TreeGrafter"/>
</dbReference>
<organism evidence="2 3">
    <name type="scientific">Aureobasidium namibiae CBS 147.97</name>
    <dbReference type="NCBI Taxonomy" id="1043004"/>
    <lineage>
        <taxon>Eukaryota</taxon>
        <taxon>Fungi</taxon>
        <taxon>Dikarya</taxon>
        <taxon>Ascomycota</taxon>
        <taxon>Pezizomycotina</taxon>
        <taxon>Dothideomycetes</taxon>
        <taxon>Dothideomycetidae</taxon>
        <taxon>Dothideales</taxon>
        <taxon>Saccotheciaceae</taxon>
        <taxon>Aureobasidium</taxon>
    </lineage>
</organism>
<name>A0A074X3U7_9PEZI</name>
<dbReference type="Proteomes" id="UP000027730">
    <property type="component" value="Unassembled WGS sequence"/>
</dbReference>
<evidence type="ECO:0000313" key="2">
    <source>
        <dbReference type="EMBL" id="KEQ69291.1"/>
    </source>
</evidence>
<dbReference type="PANTHER" id="PTHR13847">
    <property type="entry name" value="SARCOSINE DEHYDROGENASE-RELATED"/>
    <property type="match status" value="1"/>
</dbReference>
<dbReference type="RefSeq" id="XP_013423512.1">
    <property type="nucleotide sequence ID" value="XM_013568058.1"/>
</dbReference>
<protein>
    <submittedName>
        <fullName evidence="2">FAD dependent oxidoreductase-like protein superfamily</fullName>
    </submittedName>
</protein>
<proteinExistence type="predicted"/>
<dbReference type="Gene3D" id="3.50.50.60">
    <property type="entry name" value="FAD/NAD(P)-binding domain"/>
    <property type="match status" value="1"/>
</dbReference>
<evidence type="ECO:0000259" key="1">
    <source>
        <dbReference type="Pfam" id="PF01266"/>
    </source>
</evidence>
<dbReference type="InterPro" id="IPR036188">
    <property type="entry name" value="FAD/NAD-bd_sf"/>
</dbReference>
<dbReference type="SUPFAM" id="SSF51905">
    <property type="entry name" value="FAD/NAD(P)-binding domain"/>
    <property type="match status" value="1"/>
</dbReference>
<dbReference type="Pfam" id="PF01266">
    <property type="entry name" value="DAO"/>
    <property type="match status" value="1"/>
</dbReference>
<dbReference type="HOGENOM" id="CLU_007884_14_1_1"/>
<feature type="domain" description="FAD dependent oxidoreductase" evidence="1">
    <location>
        <begin position="8"/>
        <end position="392"/>
    </location>
</feature>
<gene>
    <name evidence="2" type="ORF">M436DRAFT_67353</name>
</gene>
<dbReference type="STRING" id="1043004.A0A074X3U7"/>
<sequence length="408" mass="43745">MATPRSTVILGAGIIGVSTAYYLSQSLPGTSIHLVDPSPELFASASGKAGGFLAADWFGPASAPLGLLSFKLHKRLADEHDGVRKWGYARSTGASFAESEYVGGDEDERQGEWLEGGRSRAEVAGTHEFCEGQGPAWLMRRKGDGYDVISADETVAQVDPLRLSMFLLDECRKRDVQIHQPATPISLITDSSNTITALAIRLNDNSERQVPCTSLLFASGAWTPRVFSTLFPSSRLNIPISPFAGHSIVISSSHWTTSHESSGCHAIFSTSSSGYSPELISRVGGEIYIAGLNDADIPLPNLATETIIEEEAIAELKKTAQRMCGVNGKEIEVMREGLCFRPVTSSGEPILCRVEEKKLGEMKSRDGVFVAAGHGPWGISLSLGTGLVMSELIRGVKTSCEVGRLGMQ</sequence>
<dbReference type="InterPro" id="IPR006076">
    <property type="entry name" value="FAD-dep_OxRdtase"/>
</dbReference>
<dbReference type="GeneID" id="25414207"/>
<keyword evidence="3" id="KW-1185">Reference proteome</keyword>
<accession>A0A074X3U7</accession>